<proteinExistence type="predicted"/>
<sequence>MEWETKKVILYYRCPSKFIEVYIFSAKVHL</sequence>
<reference evidence="1" key="1">
    <citation type="submission" date="2014-09" db="EMBL/GenBank/DDBJ databases">
        <authorList>
            <person name="Magalhaes I.L.F."/>
            <person name="Oliveira U."/>
            <person name="Santos F.R."/>
            <person name="Vidigal T.H.D.A."/>
            <person name="Brescovit A.D."/>
            <person name="Santos A.J."/>
        </authorList>
    </citation>
    <scope>NUCLEOTIDE SEQUENCE</scope>
    <source>
        <tissue evidence="1">Shoot tissue taken approximately 20 cm above the soil surface</tissue>
    </source>
</reference>
<accession>A0A0A9SZ85</accession>
<reference evidence="1" key="2">
    <citation type="journal article" date="2015" name="Data Brief">
        <title>Shoot transcriptome of the giant reed, Arundo donax.</title>
        <authorList>
            <person name="Barrero R.A."/>
            <person name="Guerrero F.D."/>
            <person name="Moolhuijzen P."/>
            <person name="Goolsby J.A."/>
            <person name="Tidwell J."/>
            <person name="Bellgard S.E."/>
            <person name="Bellgard M.I."/>
        </authorList>
    </citation>
    <scope>NUCLEOTIDE SEQUENCE</scope>
    <source>
        <tissue evidence="1">Shoot tissue taken approximately 20 cm above the soil surface</tissue>
    </source>
</reference>
<protein>
    <submittedName>
        <fullName evidence="1">Uncharacterized protein</fullName>
    </submittedName>
</protein>
<evidence type="ECO:0000313" key="1">
    <source>
        <dbReference type="EMBL" id="JAD62539.1"/>
    </source>
</evidence>
<dbReference type="AlphaFoldDB" id="A0A0A9SZ85"/>
<name>A0A0A9SZ85_ARUDO</name>
<organism evidence="1">
    <name type="scientific">Arundo donax</name>
    <name type="common">Giant reed</name>
    <name type="synonym">Donax arundinaceus</name>
    <dbReference type="NCBI Taxonomy" id="35708"/>
    <lineage>
        <taxon>Eukaryota</taxon>
        <taxon>Viridiplantae</taxon>
        <taxon>Streptophyta</taxon>
        <taxon>Embryophyta</taxon>
        <taxon>Tracheophyta</taxon>
        <taxon>Spermatophyta</taxon>
        <taxon>Magnoliopsida</taxon>
        <taxon>Liliopsida</taxon>
        <taxon>Poales</taxon>
        <taxon>Poaceae</taxon>
        <taxon>PACMAD clade</taxon>
        <taxon>Arundinoideae</taxon>
        <taxon>Arundineae</taxon>
        <taxon>Arundo</taxon>
    </lineage>
</organism>
<dbReference type="EMBL" id="GBRH01235356">
    <property type="protein sequence ID" value="JAD62539.1"/>
    <property type="molecule type" value="Transcribed_RNA"/>
</dbReference>